<proteinExistence type="predicted"/>
<sequence>MTTKRLAVMDFAEGYFYSDVALIIPMPESSANAAAIVHPFQILVWITLLISMALAAIAVYFSIRSKNYKRTFSRGIHRPMNLTLIQASFEILRVLLNQGGKFQALKRRASYLFRCGFMVSGRIFSYMRLQLHIDLFYPEIV</sequence>
<comment type="caution">
    <text evidence="9">The sequence shown here is derived from an EMBL/GenBank/DDBJ whole genome shotgun (WGS) entry which is preliminary data.</text>
</comment>
<dbReference type="GO" id="GO:0005886">
    <property type="term" value="C:plasma membrane"/>
    <property type="evidence" value="ECO:0007669"/>
    <property type="project" value="UniProtKB-SubCell"/>
</dbReference>
<dbReference type="InterPro" id="IPR052192">
    <property type="entry name" value="Insect_Ionotropic_Sensory_Rcpt"/>
</dbReference>
<dbReference type="OrthoDB" id="5984008at2759"/>
<dbReference type="EMBL" id="CAKKLH010000052">
    <property type="protein sequence ID" value="CAH0101135.1"/>
    <property type="molecule type" value="Genomic_DNA"/>
</dbReference>
<comment type="subcellular location">
    <subcellularLocation>
        <location evidence="1">Cell membrane</location>
        <topology evidence="1">Multi-pass membrane protein</topology>
    </subcellularLocation>
</comment>
<evidence type="ECO:0000256" key="2">
    <source>
        <dbReference type="ARBA" id="ARBA00022475"/>
    </source>
</evidence>
<evidence type="ECO:0000256" key="4">
    <source>
        <dbReference type="ARBA" id="ARBA00022989"/>
    </source>
</evidence>
<keyword evidence="5 8" id="KW-0472">Membrane</keyword>
<keyword evidence="10" id="KW-1185">Reference proteome</keyword>
<dbReference type="PANTHER" id="PTHR42643">
    <property type="entry name" value="IONOTROPIC RECEPTOR 20A-RELATED"/>
    <property type="match status" value="1"/>
</dbReference>
<accession>A0A8J2WCB4</accession>
<keyword evidence="4 8" id="KW-1133">Transmembrane helix</keyword>
<evidence type="ECO:0000256" key="3">
    <source>
        <dbReference type="ARBA" id="ARBA00022692"/>
    </source>
</evidence>
<organism evidence="9 10">
    <name type="scientific">Daphnia galeata</name>
    <dbReference type="NCBI Taxonomy" id="27404"/>
    <lineage>
        <taxon>Eukaryota</taxon>
        <taxon>Metazoa</taxon>
        <taxon>Ecdysozoa</taxon>
        <taxon>Arthropoda</taxon>
        <taxon>Crustacea</taxon>
        <taxon>Branchiopoda</taxon>
        <taxon>Diplostraca</taxon>
        <taxon>Cladocera</taxon>
        <taxon>Anomopoda</taxon>
        <taxon>Daphniidae</taxon>
        <taxon>Daphnia</taxon>
    </lineage>
</organism>
<evidence type="ECO:0000313" key="10">
    <source>
        <dbReference type="Proteomes" id="UP000789390"/>
    </source>
</evidence>
<reference evidence="9" key="1">
    <citation type="submission" date="2021-11" db="EMBL/GenBank/DDBJ databases">
        <authorList>
            <person name="Schell T."/>
        </authorList>
    </citation>
    <scope>NUCLEOTIDE SEQUENCE</scope>
    <source>
        <strain evidence="9">M5</strain>
    </source>
</reference>
<dbReference type="Proteomes" id="UP000789390">
    <property type="component" value="Unassembled WGS sequence"/>
</dbReference>
<keyword evidence="3 8" id="KW-0812">Transmembrane</keyword>
<keyword evidence="7" id="KW-0325">Glycoprotein</keyword>
<name>A0A8J2WCB4_9CRUS</name>
<evidence type="ECO:0000256" key="6">
    <source>
        <dbReference type="ARBA" id="ARBA00023170"/>
    </source>
</evidence>
<dbReference type="PANTHER" id="PTHR42643:SF24">
    <property type="entry name" value="IONOTROPIC RECEPTOR 60A"/>
    <property type="match status" value="1"/>
</dbReference>
<evidence type="ECO:0000256" key="8">
    <source>
        <dbReference type="SAM" id="Phobius"/>
    </source>
</evidence>
<gene>
    <name evidence="9" type="ORF">DGAL_LOCUS3438</name>
</gene>
<evidence type="ECO:0000313" key="9">
    <source>
        <dbReference type="EMBL" id="CAH0101135.1"/>
    </source>
</evidence>
<evidence type="ECO:0008006" key="11">
    <source>
        <dbReference type="Google" id="ProtNLM"/>
    </source>
</evidence>
<keyword evidence="2" id="KW-1003">Cell membrane</keyword>
<keyword evidence="6" id="KW-0675">Receptor</keyword>
<dbReference type="AlphaFoldDB" id="A0A8J2WCB4"/>
<evidence type="ECO:0000256" key="1">
    <source>
        <dbReference type="ARBA" id="ARBA00004651"/>
    </source>
</evidence>
<evidence type="ECO:0000256" key="5">
    <source>
        <dbReference type="ARBA" id="ARBA00023136"/>
    </source>
</evidence>
<feature type="transmembrane region" description="Helical" evidence="8">
    <location>
        <begin position="42"/>
        <end position="63"/>
    </location>
</feature>
<protein>
    <recommendedName>
        <fullName evidence="11">Ionotropic glutamate receptor C-terminal domain-containing protein</fullName>
    </recommendedName>
</protein>
<evidence type="ECO:0000256" key="7">
    <source>
        <dbReference type="ARBA" id="ARBA00023180"/>
    </source>
</evidence>